<evidence type="ECO:0000259" key="1">
    <source>
        <dbReference type="Pfam" id="PF04296"/>
    </source>
</evidence>
<name>A0A5C1YTW1_9PROT</name>
<dbReference type="Gene3D" id="3.30.1330.30">
    <property type="match status" value="1"/>
</dbReference>
<evidence type="ECO:0000313" key="3">
    <source>
        <dbReference type="Proteomes" id="UP000324536"/>
    </source>
</evidence>
<dbReference type="SUPFAM" id="SSF55315">
    <property type="entry name" value="L30e-like"/>
    <property type="match status" value="1"/>
</dbReference>
<dbReference type="AlphaFoldDB" id="A0A5C1YTW1"/>
<keyword evidence="3" id="KW-1185">Reference proteome</keyword>
<dbReference type="InterPro" id="IPR029064">
    <property type="entry name" value="Ribosomal_eL30-like_sf"/>
</dbReference>
<dbReference type="InterPro" id="IPR035931">
    <property type="entry name" value="YlxR-like_sf"/>
</dbReference>
<evidence type="ECO:0000313" key="2">
    <source>
        <dbReference type="EMBL" id="QEO18577.1"/>
    </source>
</evidence>
<dbReference type="PANTHER" id="PTHR34215">
    <property type="entry name" value="BLL0784 PROTEIN"/>
    <property type="match status" value="1"/>
</dbReference>
<dbReference type="InterPro" id="IPR007393">
    <property type="entry name" value="YlxR_dom"/>
</dbReference>
<dbReference type="NCBIfam" id="NF006622">
    <property type="entry name" value="PRK09190.1"/>
    <property type="match status" value="1"/>
</dbReference>
<dbReference type="EMBL" id="CP043506">
    <property type="protein sequence ID" value="QEO18577.1"/>
    <property type="molecule type" value="Genomic_DNA"/>
</dbReference>
<dbReference type="KEGG" id="acek:FLP30_05545"/>
<protein>
    <submittedName>
        <fullName evidence="2">RNA-binding protein</fullName>
    </submittedName>
</protein>
<reference evidence="2 3" key="1">
    <citation type="submission" date="2019-09" db="EMBL/GenBank/DDBJ databases">
        <title>Genome sequencing of strain KACC 21233.</title>
        <authorList>
            <person name="Heo J."/>
            <person name="Kim S.-J."/>
            <person name="Kim J.-S."/>
            <person name="Hong S.-B."/>
            <person name="Kwon S.-W."/>
        </authorList>
    </citation>
    <scope>NUCLEOTIDE SEQUENCE [LARGE SCALE GENOMIC DNA]</scope>
    <source>
        <strain evidence="2 3">KACC 21233</strain>
    </source>
</reference>
<dbReference type="SUPFAM" id="SSF64376">
    <property type="entry name" value="YlxR-like"/>
    <property type="match status" value="1"/>
</dbReference>
<dbReference type="Pfam" id="PF04296">
    <property type="entry name" value="YlxR"/>
    <property type="match status" value="1"/>
</dbReference>
<dbReference type="Proteomes" id="UP000324536">
    <property type="component" value="Chromosome"/>
</dbReference>
<dbReference type="PANTHER" id="PTHR34215:SF1">
    <property type="entry name" value="YLXR DOMAIN-CONTAINING PROTEIN"/>
    <property type="match status" value="1"/>
</dbReference>
<sequence length="216" mass="23507">MPEHDSPLDGGLEAEAKATHRRCIVTRTEGLPAEMVRFAISPAGVLVPDLDARLPGRGIWLSARRDVIEQARIRGAFARAARMQLQVPDDLPTQVEAGLLRRMIEIVGLARRAGQAVSGFVKVREWMAQHRVGAIVHALDGSREERDRLLSGGRDIPVIETLTSVELARIFGRERVVNVALAAGGLATRLCNENKRFAGVSQDSSRVLPDLSGGRV</sequence>
<accession>A0A5C1YTW1</accession>
<dbReference type="InterPro" id="IPR037465">
    <property type="entry name" value="YlxR"/>
</dbReference>
<dbReference type="Gene3D" id="3.30.1230.10">
    <property type="entry name" value="YlxR-like"/>
    <property type="match status" value="1"/>
</dbReference>
<dbReference type="OrthoDB" id="9799836at2"/>
<gene>
    <name evidence="2" type="ORF">FLP30_05545</name>
</gene>
<feature type="domain" description="YlxR" evidence="1">
    <location>
        <begin position="21"/>
        <end position="96"/>
    </location>
</feature>
<proteinExistence type="predicted"/>
<organism evidence="2 3">
    <name type="scientific">Acetobacter vaccinii</name>
    <dbReference type="NCBI Taxonomy" id="2592655"/>
    <lineage>
        <taxon>Bacteria</taxon>
        <taxon>Pseudomonadati</taxon>
        <taxon>Pseudomonadota</taxon>
        <taxon>Alphaproteobacteria</taxon>
        <taxon>Acetobacterales</taxon>
        <taxon>Acetobacteraceae</taxon>
        <taxon>Acetobacter</taxon>
    </lineage>
</organism>